<feature type="compositionally biased region" description="Basic residues" evidence="1">
    <location>
        <begin position="78"/>
        <end position="90"/>
    </location>
</feature>
<feature type="region of interest" description="Disordered" evidence="1">
    <location>
        <begin position="1"/>
        <end position="20"/>
    </location>
</feature>
<dbReference type="Proteomes" id="UP001595858">
    <property type="component" value="Unassembled WGS sequence"/>
</dbReference>
<keyword evidence="3" id="KW-1185">Reference proteome</keyword>
<comment type="caution">
    <text evidence="2">The sequence shown here is derived from an EMBL/GenBank/DDBJ whole genome shotgun (WGS) entry which is preliminary data.</text>
</comment>
<name>A0ABV9SSS3_9ACTN</name>
<organism evidence="2 3">
    <name type="scientific">Streptomonospora arabica</name>
    <dbReference type="NCBI Taxonomy" id="412417"/>
    <lineage>
        <taxon>Bacteria</taxon>
        <taxon>Bacillati</taxon>
        <taxon>Actinomycetota</taxon>
        <taxon>Actinomycetes</taxon>
        <taxon>Streptosporangiales</taxon>
        <taxon>Nocardiopsidaceae</taxon>
        <taxon>Streptomonospora</taxon>
    </lineage>
</organism>
<protein>
    <recommendedName>
        <fullName evidence="4">HK97 gp10 family phage protein</fullName>
    </recommendedName>
</protein>
<proteinExistence type="predicted"/>
<accession>A0ABV9SSS3</accession>
<evidence type="ECO:0008006" key="4">
    <source>
        <dbReference type="Google" id="ProtNLM"/>
    </source>
</evidence>
<dbReference type="EMBL" id="JBHSIY010000028">
    <property type="protein sequence ID" value="MFC4869337.1"/>
    <property type="molecule type" value="Genomic_DNA"/>
</dbReference>
<dbReference type="RefSeq" id="WP_344143008.1">
    <property type="nucleotide sequence ID" value="NZ_BAAAQI010000006.1"/>
</dbReference>
<evidence type="ECO:0000313" key="2">
    <source>
        <dbReference type="EMBL" id="MFC4869337.1"/>
    </source>
</evidence>
<sequence length="183" mass="19611">MPPRTRTPAGGGGGQGFGIEIETGREVARVAAELRAIDKKAPTRFRAELRKAAAAGVKKVKSEVKQVPAKGAGGGTKQHPHKRGQLRRTVARGVRARASTKSGLRIVTAMPEPNQKVIPRALDSRIRQGGWRHPVFGNREAWATQTTGGSWFLEPLGEMRSQVLGNVRKVLDGAAEQVAKAGE</sequence>
<gene>
    <name evidence="2" type="ORF">ACFPCZ_22105</name>
</gene>
<reference evidence="3" key="1">
    <citation type="journal article" date="2019" name="Int. J. Syst. Evol. Microbiol.">
        <title>The Global Catalogue of Microorganisms (GCM) 10K type strain sequencing project: providing services to taxonomists for standard genome sequencing and annotation.</title>
        <authorList>
            <consortium name="The Broad Institute Genomics Platform"/>
            <consortium name="The Broad Institute Genome Sequencing Center for Infectious Disease"/>
            <person name="Wu L."/>
            <person name="Ma J."/>
        </authorList>
    </citation>
    <scope>NUCLEOTIDE SEQUENCE [LARGE SCALE GENOMIC DNA]</scope>
    <source>
        <strain evidence="3">CGMCC 4.7304</strain>
    </source>
</reference>
<evidence type="ECO:0000256" key="1">
    <source>
        <dbReference type="SAM" id="MobiDB-lite"/>
    </source>
</evidence>
<feature type="region of interest" description="Disordered" evidence="1">
    <location>
        <begin position="64"/>
        <end position="98"/>
    </location>
</feature>
<evidence type="ECO:0000313" key="3">
    <source>
        <dbReference type="Proteomes" id="UP001595858"/>
    </source>
</evidence>